<comment type="pathway">
    <text evidence="9">Cofactor biosynthesis; coenzyme A biosynthesis; CoA from (R)-pantothenate: step 4/5.</text>
</comment>
<sequence length="165" mass="18595">MTSIAVCPGSFDPITYGHLDIITRGAKVFDQIYVVVLNNSSKQSLFSVEERIELIREVTGDIPNVVVDSFQGLLVDYAKKVNAKAIIRGLRAVSDFEYEMQITSMNRVLEDDIETFFIMTNNQYSFLSSSIVKEVAKYGGNISELVPKRVEESLKEKFSDLNKPQ</sequence>
<gene>
    <name evidence="9" type="primary">coaD</name>
    <name evidence="11" type="ORF">DET59_102317</name>
</gene>
<feature type="domain" description="Cytidyltransferase-like" evidence="10">
    <location>
        <begin position="6"/>
        <end position="134"/>
    </location>
</feature>
<comment type="subunit">
    <text evidence="9">Homohexamer.</text>
</comment>
<keyword evidence="2 9" id="KW-0808">Transferase</keyword>
<keyword evidence="1 9" id="KW-0963">Cytoplasm</keyword>
<dbReference type="OrthoDB" id="9806661at2"/>
<dbReference type="GO" id="GO:0015937">
    <property type="term" value="P:coenzyme A biosynthetic process"/>
    <property type="evidence" value="ECO:0007669"/>
    <property type="project" value="UniProtKB-UniRule"/>
</dbReference>
<feature type="binding site" evidence="9">
    <location>
        <position position="74"/>
    </location>
    <ligand>
        <name>substrate</name>
    </ligand>
</feature>
<feature type="binding site" evidence="9">
    <location>
        <position position="88"/>
    </location>
    <ligand>
        <name>substrate</name>
    </ligand>
</feature>
<comment type="caution">
    <text evidence="11">The sequence shown here is derived from an EMBL/GenBank/DDBJ whole genome shotgun (WGS) entry which is preliminary data.</text>
</comment>
<evidence type="ECO:0000259" key="10">
    <source>
        <dbReference type="Pfam" id="PF01467"/>
    </source>
</evidence>
<dbReference type="HAMAP" id="MF_00151">
    <property type="entry name" value="PPAT_bact"/>
    <property type="match status" value="1"/>
</dbReference>
<keyword evidence="4 9" id="KW-0547">Nucleotide-binding</keyword>
<dbReference type="PRINTS" id="PR01020">
    <property type="entry name" value="LPSBIOSNTHSS"/>
</dbReference>
<evidence type="ECO:0000313" key="11">
    <source>
        <dbReference type="EMBL" id="RBP06931.1"/>
    </source>
</evidence>
<feature type="site" description="Transition state stabilizer" evidence="9">
    <location>
        <position position="18"/>
    </location>
</feature>
<feature type="binding site" evidence="9">
    <location>
        <position position="42"/>
    </location>
    <ligand>
        <name>substrate</name>
    </ligand>
</feature>
<accession>A0A366EX05</accession>
<dbReference type="FunFam" id="3.40.50.620:FF:000012">
    <property type="entry name" value="Phosphopantetheine adenylyltransferase"/>
    <property type="match status" value="1"/>
</dbReference>
<evidence type="ECO:0000256" key="9">
    <source>
        <dbReference type="HAMAP-Rule" id="MF_00151"/>
    </source>
</evidence>
<evidence type="ECO:0000256" key="3">
    <source>
        <dbReference type="ARBA" id="ARBA00022695"/>
    </source>
</evidence>
<proteinExistence type="inferred from homology"/>
<evidence type="ECO:0000256" key="7">
    <source>
        <dbReference type="ARBA" id="ARBA00022993"/>
    </source>
</evidence>
<comment type="cofactor">
    <cofactor evidence="9">
        <name>Mg(2+)</name>
        <dbReference type="ChEBI" id="CHEBI:18420"/>
    </cofactor>
</comment>
<keyword evidence="5 9" id="KW-0067">ATP-binding</keyword>
<evidence type="ECO:0000256" key="2">
    <source>
        <dbReference type="ARBA" id="ARBA00022679"/>
    </source>
</evidence>
<organism evidence="11 12">
    <name type="scientific">Rossellomorea aquimaris</name>
    <dbReference type="NCBI Taxonomy" id="189382"/>
    <lineage>
        <taxon>Bacteria</taxon>
        <taxon>Bacillati</taxon>
        <taxon>Bacillota</taxon>
        <taxon>Bacilli</taxon>
        <taxon>Bacillales</taxon>
        <taxon>Bacillaceae</taxon>
        <taxon>Rossellomorea</taxon>
    </lineage>
</organism>
<dbReference type="EMBL" id="QNRJ01000002">
    <property type="protein sequence ID" value="RBP06931.1"/>
    <property type="molecule type" value="Genomic_DNA"/>
</dbReference>
<feature type="binding site" evidence="9">
    <location>
        <position position="18"/>
    </location>
    <ligand>
        <name>ATP</name>
        <dbReference type="ChEBI" id="CHEBI:30616"/>
    </ligand>
</feature>
<feature type="binding site" evidence="9">
    <location>
        <begin position="124"/>
        <end position="130"/>
    </location>
    <ligand>
        <name>ATP</name>
        <dbReference type="ChEBI" id="CHEBI:30616"/>
    </ligand>
</feature>
<evidence type="ECO:0000256" key="4">
    <source>
        <dbReference type="ARBA" id="ARBA00022741"/>
    </source>
</evidence>
<dbReference type="UniPathway" id="UPA00241">
    <property type="reaction ID" value="UER00355"/>
</dbReference>
<feature type="binding site" evidence="9">
    <location>
        <position position="99"/>
    </location>
    <ligand>
        <name>ATP</name>
        <dbReference type="ChEBI" id="CHEBI:30616"/>
    </ligand>
</feature>
<protein>
    <recommendedName>
        <fullName evidence="9">Phosphopantetheine adenylyltransferase</fullName>
        <ecNumber evidence="9">2.7.7.3</ecNumber>
    </recommendedName>
    <alternativeName>
        <fullName evidence="9">Dephospho-CoA pyrophosphorylase</fullName>
    </alternativeName>
    <alternativeName>
        <fullName evidence="9">Pantetheine-phosphate adenylyltransferase</fullName>
        <shortName evidence="9">PPAT</shortName>
    </alternativeName>
</protein>
<dbReference type="PANTHER" id="PTHR21342">
    <property type="entry name" value="PHOSPHOPANTETHEINE ADENYLYLTRANSFERASE"/>
    <property type="match status" value="1"/>
</dbReference>
<dbReference type="NCBIfam" id="TIGR00125">
    <property type="entry name" value="cyt_tran_rel"/>
    <property type="match status" value="1"/>
</dbReference>
<keyword evidence="3 9" id="KW-0548">Nucleotidyltransferase</keyword>
<dbReference type="CDD" id="cd02163">
    <property type="entry name" value="PPAT"/>
    <property type="match status" value="1"/>
</dbReference>
<dbReference type="EC" id="2.7.7.3" evidence="9"/>
<feature type="binding site" evidence="9">
    <location>
        <begin position="10"/>
        <end position="11"/>
    </location>
    <ligand>
        <name>ATP</name>
        <dbReference type="ChEBI" id="CHEBI:30616"/>
    </ligand>
</feature>
<dbReference type="Gene3D" id="3.40.50.620">
    <property type="entry name" value="HUPs"/>
    <property type="match status" value="1"/>
</dbReference>
<comment type="subcellular location">
    <subcellularLocation>
        <location evidence="9">Cytoplasm</location>
    </subcellularLocation>
</comment>
<evidence type="ECO:0000256" key="6">
    <source>
        <dbReference type="ARBA" id="ARBA00022842"/>
    </source>
</evidence>
<dbReference type="InterPro" id="IPR001980">
    <property type="entry name" value="PPAT"/>
</dbReference>
<comment type="catalytic activity">
    <reaction evidence="8 9">
        <text>(R)-4'-phosphopantetheine + ATP + H(+) = 3'-dephospho-CoA + diphosphate</text>
        <dbReference type="Rhea" id="RHEA:19801"/>
        <dbReference type="ChEBI" id="CHEBI:15378"/>
        <dbReference type="ChEBI" id="CHEBI:30616"/>
        <dbReference type="ChEBI" id="CHEBI:33019"/>
        <dbReference type="ChEBI" id="CHEBI:57328"/>
        <dbReference type="ChEBI" id="CHEBI:61723"/>
        <dbReference type="EC" id="2.7.7.3"/>
    </reaction>
</comment>
<dbReference type="Proteomes" id="UP000252118">
    <property type="component" value="Unassembled WGS sequence"/>
</dbReference>
<reference evidence="11 12" key="1">
    <citation type="submission" date="2018-06" db="EMBL/GenBank/DDBJ databases">
        <title>Freshwater and sediment microbial communities from various areas in North America, analyzing microbe dynamics in response to fracking.</title>
        <authorList>
            <person name="Lamendella R."/>
        </authorList>
    </citation>
    <scope>NUCLEOTIDE SEQUENCE [LARGE SCALE GENOMIC DNA]</scope>
    <source>
        <strain evidence="11 12">97B</strain>
    </source>
</reference>
<dbReference type="GO" id="GO:0005524">
    <property type="term" value="F:ATP binding"/>
    <property type="evidence" value="ECO:0007669"/>
    <property type="project" value="UniProtKB-KW"/>
</dbReference>
<dbReference type="Pfam" id="PF01467">
    <property type="entry name" value="CTP_transf_like"/>
    <property type="match status" value="1"/>
</dbReference>
<evidence type="ECO:0000256" key="1">
    <source>
        <dbReference type="ARBA" id="ARBA00022490"/>
    </source>
</evidence>
<name>A0A366EX05_9BACI</name>
<dbReference type="InterPro" id="IPR004821">
    <property type="entry name" value="Cyt_trans-like"/>
</dbReference>
<keyword evidence="7 9" id="KW-0173">Coenzyme A biosynthesis</keyword>
<feature type="binding site" evidence="9">
    <location>
        <begin position="89"/>
        <end position="91"/>
    </location>
    <ligand>
        <name>ATP</name>
        <dbReference type="ChEBI" id="CHEBI:30616"/>
    </ligand>
</feature>
<comment type="function">
    <text evidence="9">Reversibly transfers an adenylyl group from ATP to 4'-phosphopantetheine, yielding dephospho-CoA (dPCoA) and pyrophosphate.</text>
</comment>
<dbReference type="RefSeq" id="WP_113968325.1">
    <property type="nucleotide sequence ID" value="NZ_JBITUV010000009.1"/>
</dbReference>
<evidence type="ECO:0000313" key="12">
    <source>
        <dbReference type="Proteomes" id="UP000252118"/>
    </source>
</evidence>
<keyword evidence="6 9" id="KW-0460">Magnesium</keyword>
<dbReference type="InterPro" id="IPR014729">
    <property type="entry name" value="Rossmann-like_a/b/a_fold"/>
</dbReference>
<evidence type="ECO:0000256" key="5">
    <source>
        <dbReference type="ARBA" id="ARBA00022840"/>
    </source>
</evidence>
<evidence type="ECO:0000256" key="8">
    <source>
        <dbReference type="ARBA" id="ARBA00029346"/>
    </source>
</evidence>
<dbReference type="AlphaFoldDB" id="A0A366EX05"/>
<dbReference type="GO" id="GO:0004595">
    <property type="term" value="F:pantetheine-phosphate adenylyltransferase activity"/>
    <property type="evidence" value="ECO:0007669"/>
    <property type="project" value="UniProtKB-UniRule"/>
</dbReference>
<dbReference type="PANTHER" id="PTHR21342:SF1">
    <property type="entry name" value="PHOSPHOPANTETHEINE ADENYLYLTRANSFERASE"/>
    <property type="match status" value="1"/>
</dbReference>
<feature type="binding site" evidence="9">
    <location>
        <position position="10"/>
    </location>
    <ligand>
        <name>substrate</name>
    </ligand>
</feature>
<dbReference type="NCBIfam" id="TIGR01510">
    <property type="entry name" value="coaD_prev_kdtB"/>
    <property type="match status" value="1"/>
</dbReference>
<comment type="similarity">
    <text evidence="9">Belongs to the bacterial CoaD family.</text>
</comment>
<dbReference type="SUPFAM" id="SSF52374">
    <property type="entry name" value="Nucleotidylyl transferase"/>
    <property type="match status" value="1"/>
</dbReference>
<dbReference type="GO" id="GO:0005737">
    <property type="term" value="C:cytoplasm"/>
    <property type="evidence" value="ECO:0007669"/>
    <property type="project" value="UniProtKB-SubCell"/>
</dbReference>